<feature type="transmembrane region" description="Helical" evidence="3">
    <location>
        <begin position="721"/>
        <end position="741"/>
    </location>
</feature>
<dbReference type="InterPro" id="IPR021984">
    <property type="entry name" value="Plasmodium_rpt"/>
</dbReference>
<feature type="compositionally biased region" description="Basic residues" evidence="2">
    <location>
        <begin position="2853"/>
        <end position="2869"/>
    </location>
</feature>
<evidence type="ECO:0000256" key="1">
    <source>
        <dbReference type="SAM" id="Coils"/>
    </source>
</evidence>
<proteinExistence type="predicted"/>
<keyword evidence="3" id="KW-0472">Membrane</keyword>
<keyword evidence="5" id="KW-1185">Reference proteome</keyword>
<feature type="compositionally biased region" description="Basic and acidic residues" evidence="2">
    <location>
        <begin position="2870"/>
        <end position="2885"/>
    </location>
</feature>
<feature type="compositionally biased region" description="Basic and acidic residues" evidence="2">
    <location>
        <begin position="1343"/>
        <end position="1361"/>
    </location>
</feature>
<feature type="transmembrane region" description="Helical" evidence="3">
    <location>
        <begin position="592"/>
        <end position="612"/>
    </location>
</feature>
<dbReference type="GO" id="GO:1901673">
    <property type="term" value="P:regulation of mitotic spindle assembly"/>
    <property type="evidence" value="ECO:0000315"/>
    <property type="project" value="UniProtKB"/>
</dbReference>
<dbReference type="Pfam" id="PF12135">
    <property type="entry name" value="Plasmo_rep"/>
    <property type="match status" value="3"/>
</dbReference>
<name>A0A509ASE5_PLABA</name>
<gene>
    <name evidence="4" type="ORF">PBANKA_1442200</name>
</gene>
<feature type="compositionally biased region" description="Acidic residues" evidence="2">
    <location>
        <begin position="2128"/>
        <end position="2138"/>
    </location>
</feature>
<dbReference type="EMBL" id="LK023129">
    <property type="protein sequence ID" value="VUC58483.1"/>
    <property type="molecule type" value="Genomic_DNA"/>
</dbReference>
<feature type="coiled-coil region" evidence="1">
    <location>
        <begin position="3937"/>
        <end position="3969"/>
    </location>
</feature>
<evidence type="ECO:0000256" key="3">
    <source>
        <dbReference type="SAM" id="Phobius"/>
    </source>
</evidence>
<reference evidence="4 5" key="1">
    <citation type="journal article" date="2014" name="BMC Biol.">
        <title>A comprehensive evaluation of rodent malaria parasite genomes and gene expression.</title>
        <authorList>
            <person name="Otto T.D."/>
            <person name="Bohme U."/>
            <person name="Jackson A.P."/>
            <person name="Hunt M."/>
            <person name="Franke-Fayard B."/>
            <person name="Hoeijmakers W.A."/>
            <person name="Religa A.A."/>
            <person name="Robertson L."/>
            <person name="Sanders M."/>
            <person name="Ogun S.A."/>
            <person name="Cunningham D."/>
            <person name="Erhart A."/>
            <person name="Billker O."/>
            <person name="Khan S.M."/>
            <person name="Stunnenberg H.G."/>
            <person name="Langhorne J."/>
            <person name="Holder A.A."/>
            <person name="Waters A.P."/>
            <person name="Newbold C.I."/>
            <person name="Pain A."/>
            <person name="Berriman M."/>
            <person name="Janse C.J."/>
        </authorList>
    </citation>
    <scope>NUCLEOTIDE SEQUENCE</scope>
    <source>
        <strain evidence="4 5">ANKA</strain>
    </source>
</reference>
<feature type="region of interest" description="Disordered" evidence="2">
    <location>
        <begin position="4842"/>
        <end position="4865"/>
    </location>
</feature>
<keyword evidence="1" id="KW-0175">Coiled coil</keyword>
<evidence type="ECO:0000313" key="4">
    <source>
        <dbReference type="EMBL" id="VUC58483.1"/>
    </source>
</evidence>
<dbReference type="GO" id="GO:0032298">
    <property type="term" value="P:positive regulation of DNA-templated DNA replication initiation"/>
    <property type="evidence" value="ECO:0000315"/>
    <property type="project" value="UniProtKB"/>
</dbReference>
<feature type="region of interest" description="Disordered" evidence="2">
    <location>
        <begin position="1263"/>
        <end position="1361"/>
    </location>
</feature>
<evidence type="ECO:0000256" key="2">
    <source>
        <dbReference type="SAM" id="MobiDB-lite"/>
    </source>
</evidence>
<keyword evidence="3" id="KW-1133">Transmembrane helix</keyword>
<feature type="transmembrane region" description="Helical" evidence="3">
    <location>
        <begin position="818"/>
        <end position="835"/>
    </location>
</feature>
<feature type="region of interest" description="Disordered" evidence="2">
    <location>
        <begin position="2039"/>
        <end position="2081"/>
    </location>
</feature>
<feature type="compositionally biased region" description="Acidic residues" evidence="2">
    <location>
        <begin position="4234"/>
        <end position="4244"/>
    </location>
</feature>
<dbReference type="GeneID" id="55152461"/>
<feature type="coiled-coil region" evidence="1">
    <location>
        <begin position="4582"/>
        <end position="4609"/>
    </location>
</feature>
<feature type="region of interest" description="Disordered" evidence="2">
    <location>
        <begin position="4179"/>
        <end position="4198"/>
    </location>
</feature>
<feature type="region of interest" description="Disordered" evidence="2">
    <location>
        <begin position="2908"/>
        <end position="2947"/>
    </location>
</feature>
<keyword evidence="3" id="KW-0812">Transmembrane</keyword>
<feature type="region of interest" description="Disordered" evidence="2">
    <location>
        <begin position="2119"/>
        <end position="2146"/>
    </location>
</feature>
<feature type="transmembrane region" description="Helical" evidence="3">
    <location>
        <begin position="632"/>
        <end position="654"/>
    </location>
</feature>
<dbReference type="Proteomes" id="UP000074855">
    <property type="component" value="Chromosome 14"/>
</dbReference>
<accession>A0A509ASE5</accession>
<feature type="compositionally biased region" description="Low complexity" evidence="2">
    <location>
        <begin position="1287"/>
        <end position="1299"/>
    </location>
</feature>
<feature type="compositionally biased region" description="Polar residues" evidence="2">
    <location>
        <begin position="1313"/>
        <end position="1322"/>
    </location>
</feature>
<feature type="transmembrane region" description="Helical" evidence="3">
    <location>
        <begin position="775"/>
        <end position="797"/>
    </location>
</feature>
<dbReference type="RefSeq" id="XP_034424246.1">
    <property type="nucleotide sequence ID" value="XM_034567783.1"/>
</dbReference>
<feature type="compositionally biased region" description="Low complexity" evidence="2">
    <location>
        <begin position="2908"/>
        <end position="2920"/>
    </location>
</feature>
<dbReference type="InParanoid" id="A0A509ASE5"/>
<organism evidence="4 5">
    <name type="scientific">Plasmodium berghei (strain Anka)</name>
    <dbReference type="NCBI Taxonomy" id="5823"/>
    <lineage>
        <taxon>Eukaryota</taxon>
        <taxon>Sar</taxon>
        <taxon>Alveolata</taxon>
        <taxon>Apicomplexa</taxon>
        <taxon>Aconoidasida</taxon>
        <taxon>Haemosporida</taxon>
        <taxon>Plasmodiidae</taxon>
        <taxon>Plasmodium</taxon>
        <taxon>Plasmodium (Vinckeia)</taxon>
    </lineage>
</organism>
<sequence>MKKYFYHKIFNKTGNHKSLFNYCINNKIIVVVISIMTNHHIFEDLLSKDIHIFKMLAFEMPKRNVIKYKGQMIISKTQYKKIIRKYIRIIKNNCKRKKFQIAYNKSKVPIQEKLYRKQNIIPIFHFGKHNVINPEFTQVNKIYTPYSFLLLIFVEYKYKMYSNSEGVQYNGIFLKKKQTSFKETIIVNIFLFTPNKYIWSICRMNENSNMNENALEKKSICEKKQSVNVFNIVGVSKNSNFNEGISINKNSNISRNSNISVNTNINKNSYINSSAHIIANINIYKNPYINGNICISANICKNTYIISGNYLIHNTYSFQRSHINKKNYANFNKNQRICVYLRRNYIKKNIVFIENAYFVAYLYTICILCTHGNGHMAEDAYIASIYLINIACRNIEQAKGIKNSIDNGVCTKFCAYINIWIYMVFYGMHETIKGREIKENFTKFKCNNSNNTINKCKKINDIYTYIISVYYVEIPYKKSLEHINVYERILIKNNKGRLKDIKKSNDIAKTTKKNKIKTKELHKILLKHVKMASHTFKKKKNIVKLLYAHIILKNPIHKNKKYIFFNYLNKNLYKVNKVFKVEDKFIIKYRYIFIYFKIFIFILKVILNYTNLHPNPPKTVNTYIFHKKNIKYYSYKFIIYYYIKNIYINFFIWFENLEILSKINPFLYGLISEKYFAKNSNIYVFTQFYITLYIQYIYYTLNNYLLTCITCLLSSTTLCPLYFKYCGILINNLIVLVTILFIRSKENLVLFIKQSIIHLFFSFRSRNIAFLEHIIYVHFTIYIYQFNYFIIFFLKIYCNIYDSKIISYNRYCIFHRNTDINICLCQIFSYFIYYLEYISNILKEQSLTWFRLFAFIMLSQIIEDSISLAKSAYVTLSKIPLAIYKSLRDRRNERTVSASDSYDSRKHVNRRGKNRIRKRDRNCVEKKNLDNSFREKFDKNRRDIFETVVRRINGSKSRIVDDYFNTRNVFKRCSPKHKKKKYEKCILCKKYLQYAVLENYRNEQGSEISERENMIVCHCPRTTDGNSEFSKLVDEKLKEKRSRIKRFTPCTTPIKCAFPVENVDITDIKHLGKQKIDENVKNDDISKLATNGHMSNFYMSVLKDLDSCISSRTTKIVDSHDKSLGDICIVSNGNIIYASENIKSEKDDNVEITKSTNTNSNDIGEKKIKYTIFSNLDVSEIIDLLNRKSSSNTIIKKGKSQSNEGDLHEIEQSGLSKKLCDRLPNTKHHIVGGNSCEKLERKRKLKKAVSILAAFSKDGVCKESNRSYQSSGSSLRRFKKGKKVSRKSSSSNYNSSNNRVENVKGLEKKKNIKNPNVQNRSIASKKRQFTKKSPVSRNPKTVKKVEISESHQSSESDSKNEVLKKAKIMKHNLNSNSEGSITSYENDANEKDVVGNVVLVCDHFKLSNKTTLGSSTITGKSISLEAYQKDIFGRKNLEKESANVKEVVDNEVVRDNEFVSNIEVANSNGFNNDNEIIDSNNMVSGSEYAEEADSKDEVVSIIEFVNSNEFNVNNDVASGSEYAEKVDGKDEVVSESEYAEEADSKDEIVSIIEFVNSNEFNVNNDVASGSEYAEKVDGKDEVVSESEYAEEADNKDEAVSIIEVASSNGFNSGNEIIDNNDVASGSEYAEEADSKDEIVSIIEFVNSNEFNVNNDVASGSEYAEKVDGKDEVVSESEYAEEADNKDEIVSIIEFVNSNEFNVNNDIDSGSEYAEEADSKDEVVSIIEFVNSNEFNINNDVASGSEVVRDNDVVFENEFIKDNEVAIYNEVVSENEVVNGVRVVSSNEFINNNEVINRNELIYNNGADSVNEVVENVDSENKVVRDNEFANNIEVANSNGFNNGNEIDSGSWYVRDNAVVNNNGFFYNNEIVNDNGFIYNNEVVNNNEVFYNDEVVNNNEAVNNEVVNDSGFIYNNEVFDNNEVVNNCEFANGNGFIYNNEVVNNNEAVNNEVVNNYGLIYNNETVTNNGFISISQSSYNNVMDNCRKLFSSNKGYDNYEFLNNSIVFNGGKRARESVYSSDNEGMNKMRFINDNNILGESDYTNNNEYSSEGEDYSDSVSSRTPRHAELFTPSQSPNVDDERYMKNDYYVGNRRMEEYYSKYKHNDGEIFNESFKLKRNDDTKKMDEETSEEESEEETGDHIIDENHPLVKNNIHVNNLTRDEHRVLLEYYGGTLPERYYDTKYFVNPYKTNDDSSEEEPDCSNLFLGSFDIPKEPEAKVNPFLGSNNKNFSSSFFPSSFFNSDKPTTTTASETFTNDNVDKNIVDTPIEDKESSLNIVEVNSDAEEKIEPLKSLNDNDDSVNDISINNVIESEKEQMVQVQENEKIELSKSLSDNSDLVNDIAVNNVIESEKEQMVQVQENEQIEPLKSLNDNDDSVNDISINNVIESEKEQMVQVQENEKIELSKSLSDNSDLVNDIAVNNVIESEKEQMVQVQENEQIEPLKSLNDNDDSVNDIFINNVIESEKEQKTSRKRNRNIISDELSQENVKKLKSSNNNINNNNVVEEKYEYITQSEKEKKPEISKSTQRINLYDLIVKKNNDLMACNEKHEYIHVPEEQNEEITKSEEKKLDIFKNNQCINLYDLIVKNNNDLMYCSEKYEYVNVPEEQNEQIVQEEAKIQPSTLINENENMINFNTIYNNDTTDEHINFINEVFPNPQLYASNNEIDQNREIYNYNQIFSNGEIFTPKQGYFKNNEIYPLNETSSNSEVYSSEHEIEQNDETYSLTGIFSDNEVYNPKREVEQNDEIYSLNGIFSDNEVYNPKREVEQNDETYSLTGIFSDNEVYNPKHEVEKNDEIYALNEVQEYHKDIKKLPIISNLSSKSAFQNISKNIITTITDNTTETSSNHPEKKNLKKKEKKEKKNLKKKEKKDLNSRKQVLNEEPKTKKKLTKKILKKIVDTNALFASSDSDMSLSDSSASPCRKQPHIPRDDSSSDDENNAGQPVSIQKKSTITIKKFCILPPTPMLVENTLVLQEKISANQITLHKDICRENYYQKGQKIEKKESIYNTMKVDMIHKNVENTSTKSANTKITQIPIKSENTKIIQIPIKSENTKIIQMPIKSTNTKIIQMPIKSTNTKIIQMPIKSTNTKIIQMPIKSENTKIIQMPIKSENTKIIQMPIKSDKHQNYSNAYKIIQMPIKSTNTKIIQIPIKSENTKIIQMPIKSTNTKIIQMPIKSTNTKIIQMPIKSENTKIIQMPIKSTNTKIIQMPIKSTNTKIIQMPIKSTNTKIIQIPIKSENTKIIQMPIKSTNTKIIQMPIKSTNTKIIQMPIKSENTKIIQMPIKSTNTKIIQIPIKSENTKIIQMPIKSTNTKIIQMPIKSENTKIIQMPIKSTNTKIIQIPIKSENTKIIQMPIKSTNTKIIQMPIKSENTKIIQMPIKSTNTKIIQIPIKSENTKIIQMPIKSTNTKIIQMPIKSTNTKIIQIPIKSENTKIIQILIKSANTKIIQMPIKSTNTKITQISIFQKEMKESYKEISNTLNKYYNVSNTITKLFETSFERNTLKISCFFKMVIDTKQFWIYKKSIVVKEWSKGKVLREMIAHFINDVCNASTNSKGIHTENNDTKDDVVLTSIGRQYCYISEKLLYSEEGSPVKEYGLNDICNYYRSKIIYDLKFNLTSYPFKPCITSTFVYNPLLTKLAKTSNMCSFVYNTSPIVHTKMFITSTSVYNTSPIAHTKMFITSTSVYNTSPIAHTKMFITSTSVYNTSPIAHTKMFITSTSVYNTSPIAHTKMFITSTSVYNTSPIAHTKMFITSTSVYNTSPIAHTKMFITSTSVYNVSLNKLAISSNKYVPVYNTSTDLYNCKYSKTYSEQCVLTDDVIISKKFSNVAGTIDEKQPISLDQNSRMEKPSVMDRKCNTEMSTMSTHLINTNPSFTTEQHIPTYEYKLVEILVTAKQNTMLNKLACFIMIDKSNNTNDFKEYLFIAESKFSYKQEKKKKKKKKKKIKLKKEITAQKKERLEEKNEGTIEKKEISVDTQKNIDSKTWNDNEIPSDINILLNDTKDPKDPNSVILYDEEKEIKLEQLISMVNYYCWYVNISENFIKSIIATYSSINYKSMGHNICIRNIIVLFISFIKMNRYNILYFLNVLGGSVYYFQAIFQRTIEMEMSTGNKAINKNKGYPDRKKADNNALYYNLVDDNNEFNETTDSEPLLYNADNGTPVKRTNNSMKENLYDITTGKHTIGSISPPNSVEESDGGNNIENVKDIRYYQKLEELNELKGNITERQKDVKEKSEENDDEGEGDGVMERHSSILIHRGIRSKKLVDYSLYNTYAKSSFLQCAEQADNHFIGNYLGRYNDANFLHLRQKVKLCLCRTFAHIRNTCETCVLHFTHLIFDLYISRFNTKKELIQSIINDIHLNEKQYSDVMIQLLKQHYPTMYQEYLDKEELKQQYIPLYRALFESTDLIYHFIGIICLFISQKYFNYKTTSIIIIAKSYCRSHLEGLKRVYSINNELIKDVSPDYYSAAKYMGAVFTHGSISKRFALDLEIALLKKLNYDLSIPTAYSLLDSLLKSNKNINFSKLEKNYNLVEGEILLRMAGIDNSFLKYKSSTLSMAIYEILNFNICKDIMQRELSVFTKAKAYNELKEKNERMKRQLFLENEIREELKRKELNIMKRRERGLIIAEEEDRFIVASQYTNEKDNLQIYLKNTIVKICDAVDQKIPTNYYKSHYITEQIDRYIKDFNKGKKRYLKKLINRSKGKSKKKFVNKNDENTFGNIFNDDEAGYRNNEGKEPDNIEIGDKSEYCDENRKMKNDKNNEKVKKIEQKIKNEKKANMFYKVKKKILRIIKKLTKKLKKIKYSDIPIKYCTSYVLYGKDLKIYVKKHKGHYHDKENIMRSENEHMKDKEQQNSENNTCGGLSEGSSLKKKKNKGYIIGSKTESTDENLVYYYNYISRLRNRLIIGLKYFKNRINSIKKTDVSMKLLSLEYILNKKENKKGKNGKRNIRITKNISLYKQLLNEIKILFLWFYKLTNIEIRPLIKFSDLKFISTVKLYDKEYSKYIKNVLNANCANDNETKEITNESNAQTIKDGKEEYKGRQSGDIVSKNNKIKEIEYGENLADQKRMSYSNSIGYFKAYDQSIGSSLKIKTLQNVYIEEVLKTIETQTKNYDLFLTNDRGVKNKKRKNKSLDIEAIAKKKERKLVMSMATDIAKKHLGQINSNLEECILSEKQKYLDYAKTLNFTDGTRLRNIYTDEIIASDQDRNTNTDDMLETEQNIFERKQSMEIEKHQDDSILRLKEYGNFKNDYKSPGLVEKSVEKKNKKTIFTQGNLANDDKDWITINDPEVDECAKELMECFLKWKNKNFISKNWTYNEYPKCKEYYFSLVFSDLKSAKSLKGIVEMMHMKYMHLLNICKEINNQQNMLEDD</sequence>
<dbReference type="GO" id="GO:0048232">
    <property type="term" value="P:male gamete generation"/>
    <property type="evidence" value="ECO:0000315"/>
    <property type="project" value="UniProtKB"/>
</dbReference>
<evidence type="ECO:0000313" key="5">
    <source>
        <dbReference type="Proteomes" id="UP000074855"/>
    </source>
</evidence>
<feature type="compositionally biased region" description="Basic and acidic residues" evidence="2">
    <location>
        <begin position="4223"/>
        <end position="4233"/>
    </location>
</feature>
<feature type="region of interest" description="Disordered" evidence="2">
    <location>
        <begin position="4223"/>
        <end position="4245"/>
    </location>
</feature>
<feature type="region of interest" description="Disordered" evidence="2">
    <location>
        <begin position="2840"/>
        <end position="2885"/>
    </location>
</feature>
<feature type="compositionally biased region" description="Polar residues" evidence="2">
    <location>
        <begin position="4183"/>
        <end position="4198"/>
    </location>
</feature>
<protein>
    <submittedName>
        <fullName evidence="4">Protein SOC2</fullName>
    </submittedName>
</protein>
<feature type="compositionally biased region" description="Basic residues" evidence="2">
    <location>
        <begin position="1276"/>
        <end position="1286"/>
    </location>
</feature>
<dbReference type="KEGG" id="pbe:PBANKA_1442200"/>